<dbReference type="Proteomes" id="UP001187531">
    <property type="component" value="Unassembled WGS sequence"/>
</dbReference>
<evidence type="ECO:0000256" key="1">
    <source>
        <dbReference type="SAM" id="MobiDB-lite"/>
    </source>
</evidence>
<evidence type="ECO:0000313" key="2">
    <source>
        <dbReference type="EMBL" id="KAK2708412.1"/>
    </source>
</evidence>
<dbReference type="AlphaFoldDB" id="A0AA88HP73"/>
<evidence type="ECO:0000313" key="3">
    <source>
        <dbReference type="Proteomes" id="UP001187531"/>
    </source>
</evidence>
<name>A0AA88HP73_ARTSF</name>
<protein>
    <submittedName>
        <fullName evidence="2">Uncharacterized protein</fullName>
    </submittedName>
</protein>
<gene>
    <name evidence="2" type="ORF">QYM36_014129</name>
</gene>
<comment type="caution">
    <text evidence="2">The sequence shown here is derived from an EMBL/GenBank/DDBJ whole genome shotgun (WGS) entry which is preliminary data.</text>
</comment>
<reference evidence="2" key="1">
    <citation type="submission" date="2023-07" db="EMBL/GenBank/DDBJ databases">
        <title>Chromosome-level genome assembly of Artemia franciscana.</title>
        <authorList>
            <person name="Jo E."/>
        </authorList>
    </citation>
    <scope>NUCLEOTIDE SEQUENCE</scope>
    <source>
        <tissue evidence="2">Whole body</tissue>
    </source>
</reference>
<organism evidence="2 3">
    <name type="scientific">Artemia franciscana</name>
    <name type="common">Brine shrimp</name>
    <name type="synonym">Artemia sanfranciscana</name>
    <dbReference type="NCBI Taxonomy" id="6661"/>
    <lineage>
        <taxon>Eukaryota</taxon>
        <taxon>Metazoa</taxon>
        <taxon>Ecdysozoa</taxon>
        <taxon>Arthropoda</taxon>
        <taxon>Crustacea</taxon>
        <taxon>Branchiopoda</taxon>
        <taxon>Anostraca</taxon>
        <taxon>Artemiidae</taxon>
        <taxon>Artemia</taxon>
    </lineage>
</organism>
<accession>A0AA88HP73</accession>
<feature type="region of interest" description="Disordered" evidence="1">
    <location>
        <begin position="28"/>
        <end position="109"/>
    </location>
</feature>
<dbReference type="EMBL" id="JAVRJZ010000018">
    <property type="protein sequence ID" value="KAK2708412.1"/>
    <property type="molecule type" value="Genomic_DNA"/>
</dbReference>
<feature type="compositionally biased region" description="Basic and acidic residues" evidence="1">
    <location>
        <begin position="39"/>
        <end position="48"/>
    </location>
</feature>
<sequence length="109" mass="12112">MADLQYTITLDQAIGFLDDSNLSDLDLIENEDGGNESRPFNDDGHLRTYDNQSSSKEEEESNSLDNSDLSNFDSVLDDEENDIPLSGFSTNARLDPKSRSGKANCPLYK</sequence>
<keyword evidence="3" id="KW-1185">Reference proteome</keyword>
<proteinExistence type="predicted"/>
<feature type="compositionally biased region" description="Low complexity" evidence="1">
    <location>
        <begin position="63"/>
        <end position="74"/>
    </location>
</feature>